<sequence>MTNSELEEAIEAIERDICSVTERLRLLKKAVLAKPDESLRPYTPETLAKRWNCSHQHVRDLVNAGNLQSFRAGRLIRISRQAVVDYEAAQ</sequence>
<organism evidence="1 2">
    <name type="scientific">Pelagibacterium luteolum</name>
    <dbReference type="NCBI Taxonomy" id="440168"/>
    <lineage>
        <taxon>Bacteria</taxon>
        <taxon>Pseudomonadati</taxon>
        <taxon>Pseudomonadota</taxon>
        <taxon>Alphaproteobacteria</taxon>
        <taxon>Hyphomicrobiales</taxon>
        <taxon>Devosiaceae</taxon>
        <taxon>Pelagibacterium</taxon>
    </lineage>
</organism>
<dbReference type="EMBL" id="FNCS01000020">
    <property type="protein sequence ID" value="SDH07807.1"/>
    <property type="molecule type" value="Genomic_DNA"/>
</dbReference>
<dbReference type="Proteomes" id="UP000199495">
    <property type="component" value="Unassembled WGS sequence"/>
</dbReference>
<dbReference type="AlphaFoldDB" id="A0A1G7ZGW5"/>
<dbReference type="NCBIfam" id="TIGR01764">
    <property type="entry name" value="excise"/>
    <property type="match status" value="1"/>
</dbReference>
<protein>
    <submittedName>
        <fullName evidence="1">DNA binding domain-containing protein, excisionase family</fullName>
    </submittedName>
</protein>
<proteinExistence type="predicted"/>
<gene>
    <name evidence="1" type="ORF">SAMN04487974_1203</name>
</gene>
<accession>A0A1G7ZGW5</accession>
<dbReference type="GO" id="GO:0003677">
    <property type="term" value="F:DNA binding"/>
    <property type="evidence" value="ECO:0007669"/>
    <property type="project" value="InterPro"/>
</dbReference>
<reference evidence="1 2" key="1">
    <citation type="submission" date="2016-10" db="EMBL/GenBank/DDBJ databases">
        <authorList>
            <person name="de Groot N.N."/>
        </authorList>
    </citation>
    <scope>NUCLEOTIDE SEQUENCE [LARGE SCALE GENOMIC DNA]</scope>
    <source>
        <strain evidence="1 2">CGMCC 1.10267</strain>
    </source>
</reference>
<dbReference type="InterPro" id="IPR010093">
    <property type="entry name" value="SinI_DNA-bd"/>
</dbReference>
<name>A0A1G7ZGW5_9HYPH</name>
<evidence type="ECO:0000313" key="1">
    <source>
        <dbReference type="EMBL" id="SDH07807.1"/>
    </source>
</evidence>
<dbReference type="STRING" id="440168.SAMN04487974_1203"/>
<keyword evidence="2" id="KW-1185">Reference proteome</keyword>
<dbReference type="OrthoDB" id="7872598at2"/>
<evidence type="ECO:0000313" key="2">
    <source>
        <dbReference type="Proteomes" id="UP000199495"/>
    </source>
</evidence>